<evidence type="ECO:0000256" key="3">
    <source>
        <dbReference type="ARBA" id="ARBA00023242"/>
    </source>
</evidence>
<gene>
    <name evidence="4" type="ORF">C1H46_044535</name>
</gene>
<evidence type="ECO:0000256" key="2">
    <source>
        <dbReference type="ARBA" id="ARBA00008044"/>
    </source>
</evidence>
<comment type="subcellular location">
    <subcellularLocation>
        <location evidence="1">Nucleus</location>
    </subcellularLocation>
</comment>
<evidence type="ECO:0000313" key="5">
    <source>
        <dbReference type="Proteomes" id="UP000315295"/>
    </source>
</evidence>
<keyword evidence="3" id="KW-0539">Nucleus</keyword>
<proteinExistence type="inferred from homology"/>
<dbReference type="AlphaFoldDB" id="A0A540K6S6"/>
<name>A0A540K6S6_MALBA</name>
<reference evidence="4 5" key="1">
    <citation type="journal article" date="2019" name="G3 (Bethesda)">
        <title>Sequencing of a Wild Apple (Malus baccata) Genome Unravels the Differences Between Cultivated and Wild Apple Species Regarding Disease Resistance and Cold Tolerance.</title>
        <authorList>
            <person name="Chen X."/>
        </authorList>
    </citation>
    <scope>NUCLEOTIDE SEQUENCE [LARGE SCALE GENOMIC DNA]</scope>
    <source>
        <strain evidence="5">cv. Shandingzi</strain>
        <tissue evidence="4">Leaves</tissue>
    </source>
</reference>
<accession>A0A540K6S6</accession>
<dbReference type="PANTHER" id="PTHR13375:SF3">
    <property type="entry name" value="THO COMPLEX SUBUNIT 5 HOMOLOG"/>
    <property type="match status" value="1"/>
</dbReference>
<sequence>MAQNEAFDEQIVLDVVGSVKDAQAFTHQQANKDTGVATNVETSREGMMHQMRTMMGREGENGHRGFQSSKTLSRSHDAAENNILCNLFPDDTGLELPHQIESLTKLKWPSLSCESVPWALHTPLCKLHGLSSVGPPHNVASSLSVIDKEQSQEPMDVNLVRWSGPSKEEQESIREDGELPSLVPAASVVNENTLSHHKGANLDHSRRLEHCVVLTQKINKEKRNMKLEAKIKISMEYPLRPPVFALSLCTISGENHKESDESECYNELRALEAEVSS</sequence>
<protein>
    <submittedName>
        <fullName evidence="4">Uncharacterized protein</fullName>
    </submittedName>
</protein>
<keyword evidence="5" id="KW-1185">Reference proteome</keyword>
<dbReference type="InterPro" id="IPR019163">
    <property type="entry name" value="THO_Thoc5"/>
</dbReference>
<dbReference type="GO" id="GO:0006406">
    <property type="term" value="P:mRNA export from nucleus"/>
    <property type="evidence" value="ECO:0007669"/>
    <property type="project" value="TreeGrafter"/>
</dbReference>
<evidence type="ECO:0000313" key="4">
    <source>
        <dbReference type="EMBL" id="TQD69931.1"/>
    </source>
</evidence>
<comment type="caution">
    <text evidence="4">The sequence shown here is derived from an EMBL/GenBank/DDBJ whole genome shotgun (WGS) entry which is preliminary data.</text>
</comment>
<organism evidence="4 5">
    <name type="scientific">Malus baccata</name>
    <name type="common">Siberian crab apple</name>
    <name type="synonym">Pyrus baccata</name>
    <dbReference type="NCBI Taxonomy" id="106549"/>
    <lineage>
        <taxon>Eukaryota</taxon>
        <taxon>Viridiplantae</taxon>
        <taxon>Streptophyta</taxon>
        <taxon>Embryophyta</taxon>
        <taxon>Tracheophyta</taxon>
        <taxon>Spermatophyta</taxon>
        <taxon>Magnoliopsida</taxon>
        <taxon>eudicotyledons</taxon>
        <taxon>Gunneridae</taxon>
        <taxon>Pentapetalae</taxon>
        <taxon>rosids</taxon>
        <taxon>fabids</taxon>
        <taxon>Rosales</taxon>
        <taxon>Rosaceae</taxon>
        <taxon>Amygdaloideae</taxon>
        <taxon>Maleae</taxon>
        <taxon>Malus</taxon>
    </lineage>
</organism>
<dbReference type="STRING" id="106549.A0A540K6S6"/>
<dbReference type="PANTHER" id="PTHR13375">
    <property type="entry name" value="FMS INTERACTING PROTEIN"/>
    <property type="match status" value="1"/>
</dbReference>
<dbReference type="GO" id="GO:0000445">
    <property type="term" value="C:THO complex part of transcription export complex"/>
    <property type="evidence" value="ECO:0007669"/>
    <property type="project" value="TreeGrafter"/>
</dbReference>
<evidence type="ECO:0000256" key="1">
    <source>
        <dbReference type="ARBA" id="ARBA00004123"/>
    </source>
</evidence>
<dbReference type="EMBL" id="VIEB01002243">
    <property type="protein sequence ID" value="TQD69931.1"/>
    <property type="molecule type" value="Genomic_DNA"/>
</dbReference>
<dbReference type="Proteomes" id="UP000315295">
    <property type="component" value="Unassembled WGS sequence"/>
</dbReference>
<dbReference type="GO" id="GO:0003729">
    <property type="term" value="F:mRNA binding"/>
    <property type="evidence" value="ECO:0007669"/>
    <property type="project" value="TreeGrafter"/>
</dbReference>
<comment type="similarity">
    <text evidence="2">Belongs to the THOC5 family.</text>
</comment>